<keyword evidence="2" id="KW-1185">Reference proteome</keyword>
<reference evidence="1 2" key="1">
    <citation type="journal article" date="2021" name="Front. Genet.">
        <title>Chromosome-Level Genome Assembly Reveals Significant Gene Expansion in the Toll and IMD Signaling Pathways of Dendrolimus kikuchii.</title>
        <authorList>
            <person name="Zhou J."/>
            <person name="Wu P."/>
            <person name="Xiong Z."/>
            <person name="Liu N."/>
            <person name="Zhao N."/>
            <person name="Ji M."/>
            <person name="Qiu Y."/>
            <person name="Yang B."/>
        </authorList>
    </citation>
    <scope>NUCLEOTIDE SEQUENCE [LARGE SCALE GENOMIC DNA]</scope>
    <source>
        <strain evidence="1">Ann1</strain>
    </source>
</reference>
<gene>
    <name evidence="1" type="ORF">K1T71_008565</name>
</gene>
<comment type="caution">
    <text evidence="1">The sequence shown here is derived from an EMBL/GenBank/DDBJ whole genome shotgun (WGS) entry which is preliminary data.</text>
</comment>
<organism evidence="1 2">
    <name type="scientific">Dendrolimus kikuchii</name>
    <dbReference type="NCBI Taxonomy" id="765133"/>
    <lineage>
        <taxon>Eukaryota</taxon>
        <taxon>Metazoa</taxon>
        <taxon>Ecdysozoa</taxon>
        <taxon>Arthropoda</taxon>
        <taxon>Hexapoda</taxon>
        <taxon>Insecta</taxon>
        <taxon>Pterygota</taxon>
        <taxon>Neoptera</taxon>
        <taxon>Endopterygota</taxon>
        <taxon>Lepidoptera</taxon>
        <taxon>Glossata</taxon>
        <taxon>Ditrysia</taxon>
        <taxon>Bombycoidea</taxon>
        <taxon>Lasiocampidae</taxon>
        <taxon>Dendrolimus</taxon>
    </lineage>
</organism>
<evidence type="ECO:0000313" key="2">
    <source>
        <dbReference type="Proteomes" id="UP000824533"/>
    </source>
</evidence>
<name>A0ACC1CV08_9NEOP</name>
<dbReference type="Proteomes" id="UP000824533">
    <property type="component" value="Linkage Group LG15"/>
</dbReference>
<evidence type="ECO:0000313" key="1">
    <source>
        <dbReference type="EMBL" id="KAJ0175406.1"/>
    </source>
</evidence>
<accession>A0ACC1CV08</accession>
<dbReference type="EMBL" id="CM034401">
    <property type="protein sequence ID" value="KAJ0175406.1"/>
    <property type="molecule type" value="Genomic_DNA"/>
</dbReference>
<proteinExistence type="predicted"/>
<sequence>MKWLIITLVAIPCYSYRILCLLPYPGKSHNMVFEPLLEELTTRGHQLTVVTFFPASPQPNRRDVSLEGLAPLNVEIVNLQDAAATSFLGLDKYYESVPIVTQLALANLEICRRIINAEVFKEFLKAEGDYDIILVEHFNSDCMLGIVYSYGLPSVGLSSSAVMPWTPLRVGAPDNPAYVPLMTLPLTEDMTFFERIVNTFFLFFFEIWFEMKIRGEEQRILEKALGRTLPRLSEVSKNASAVLVNTYYTLNGVRNIPPSVVEVGGLHLHNRSVQRLPEDLETWVNETNDGFIVFTFGSLIRSSTLPLSHLEAIIAVFKRLPQRIIWKWETEYVPNMPPNMLVKKWLPVFDLLHHPKCIAVITHGGLLTLTETVSAGVPALIIPILGDQFGNAAHAKRAGIAEVLRFGELDENTFYAAVQKVISPEMRDKAKAVSKLWKDRPMSPMETAIYHIERAVRQKGVDSSSHARKLNRFQLALLDIIAFSIIIMVALGYFVKIILRKLKRKEKQC</sequence>
<protein>
    <submittedName>
        <fullName evidence="1">Uncharacterized protein</fullName>
    </submittedName>
</protein>